<feature type="compositionally biased region" description="Polar residues" evidence="3">
    <location>
        <begin position="277"/>
        <end position="290"/>
    </location>
</feature>
<feature type="region of interest" description="Disordered" evidence="3">
    <location>
        <begin position="128"/>
        <end position="324"/>
    </location>
</feature>
<comment type="subcellular location">
    <subcellularLocation>
        <location evidence="1">Nucleus</location>
    </subcellularLocation>
</comment>
<feature type="region of interest" description="Disordered" evidence="3">
    <location>
        <begin position="649"/>
        <end position="668"/>
    </location>
</feature>
<dbReference type="RefSeq" id="XP_030749939.1">
    <property type="nucleotide sequence ID" value="XM_030894079.1"/>
</dbReference>
<evidence type="ECO:0000313" key="5">
    <source>
        <dbReference type="Proteomes" id="UP000504635"/>
    </source>
</evidence>
<accession>A0A6J2XF16</accession>
<dbReference type="InterPro" id="IPR016197">
    <property type="entry name" value="Chromo-like_dom_sf"/>
</dbReference>
<feature type="compositionally biased region" description="Polar residues" evidence="3">
    <location>
        <begin position="314"/>
        <end position="324"/>
    </location>
</feature>
<feature type="domain" description="Chromo" evidence="4">
    <location>
        <begin position="539"/>
        <end position="600"/>
    </location>
</feature>
<feature type="region of interest" description="Disordered" evidence="3">
    <location>
        <begin position="890"/>
        <end position="936"/>
    </location>
</feature>
<dbReference type="InterPro" id="IPR023779">
    <property type="entry name" value="Chromodomain_CS"/>
</dbReference>
<feature type="compositionally biased region" description="Polar residues" evidence="3">
    <location>
        <begin position="652"/>
        <end position="667"/>
    </location>
</feature>
<proteinExistence type="predicted"/>
<feature type="compositionally biased region" description="Polar residues" evidence="3">
    <location>
        <begin position="27"/>
        <end position="48"/>
    </location>
</feature>
<reference evidence="6 7" key="1">
    <citation type="submission" date="2025-04" db="UniProtKB">
        <authorList>
            <consortium name="RefSeq"/>
        </authorList>
    </citation>
    <scope>IDENTIFICATION</scope>
    <source>
        <tissue evidence="6 7">Gonads</tissue>
    </source>
</reference>
<evidence type="ECO:0000256" key="1">
    <source>
        <dbReference type="ARBA" id="ARBA00004123"/>
    </source>
</evidence>
<dbReference type="PROSITE" id="PS00598">
    <property type="entry name" value="CHROMO_1"/>
    <property type="match status" value="1"/>
</dbReference>
<feature type="compositionally biased region" description="Polar residues" evidence="3">
    <location>
        <begin position="180"/>
        <end position="201"/>
    </location>
</feature>
<dbReference type="Gene3D" id="2.40.50.40">
    <property type="match status" value="1"/>
</dbReference>
<evidence type="ECO:0000259" key="4">
    <source>
        <dbReference type="PROSITE" id="PS50013"/>
    </source>
</evidence>
<feature type="compositionally biased region" description="Basic and acidic residues" evidence="3">
    <location>
        <begin position="262"/>
        <end position="276"/>
    </location>
</feature>
<evidence type="ECO:0000256" key="2">
    <source>
        <dbReference type="ARBA" id="ARBA00023242"/>
    </source>
</evidence>
<protein>
    <submittedName>
        <fullName evidence="6 7">Uncharacterized protein LOC115877767 isoform X1</fullName>
    </submittedName>
</protein>
<dbReference type="CDD" id="cd18640">
    <property type="entry name" value="CD_Chro-like"/>
    <property type="match status" value="1"/>
</dbReference>
<sequence>MEEIGKDTGHKASVSMPSLDATDFPVPTTTSSASNADQTPCEFTSAESSVVPDPLASASDIITSDSVSFSSIDTASIETTQSVEVGSAEDNSDAVVQQEEALDTQVEEDPSIAIDQFIKKIADEQLSSKRIGSQDIDNNDGDKGLDTNEKENSEGSQKDTDSSEQIPVLVSETNELEANFSLSETITAEDTLNENTNLDTEASNEKVSETVSSKNLGVSESKEAESMEVDSETQKQSAEMTQKKDSTILSDVEFMQTESIEEIQKEIDKMPPKKNSENTQNGKFDESVTSEPPEENVEQILNDGLGEKPDEPVSTDSYSEQDTSGVARDQVLIEKAQEEIKKLDVLVCGECHNSFIYIEEFSEHKDGKCSKKSAITAACDNDGKPQVWGYVLWKTKQTKDLGENALSAWTLYQKWCKLPDDNKTAWITAGQSIQYATKIANAKVTEIKGRQNKQVMVQKVDEPPRPLPIEFVDSNKENSDDLEEDSSPSKFVKKSINVPVKLNNDVTILPSNKVGSGGSDRTNTAIRTTKVLSTQKQEYVVEKIVAKRFNPRRKTWEYNIKWENFPSESNTWEPVTNLTHCKKMLDQFEEQLKRVKEEKAKQLQTTPKGRGRPPTKYKTTPAQQYVPIAPKMSIAPKISNVVGGVSDDYGGESSSGRPQRSSKQKALNQVKAWCGNISDDDSTGVKRRHEDDSDEDYDDKRIKLEEDSEESDKEVTKPKMTIKKEYFPVPKTPAVTVKNGSTGTTQQILPSNILIPDANGVVRINQKQLPALSSGVYIMSKTAGIIKLDSSTSKVATSGGQTIVKVAPKIGQTQIKIVKKDGNTTKQIIQVSPKTSVSSTPVKVTPVKVTSQQKVTPRVRKISSSGESVAKVLKKLAETTSTTVAAAVTKVQGEPDKQRVEDESDDGLEPLPFPSEDEPLPEPESPQGEFLLDPSTGKIAGREYVDKPVVIKEEPAPAPPTTNELENIVKLAAADITEEDLEGDIQNESDPLALEIKESHPSPILHSIKSDPNTSGIRRVVKYTTGQGITEGSILNKALTQGNQRAIISPLKTSTPQRGRVVQQKILNSSIGQRTPQPKPVVRHVITPQTGHGNVGRPRAVAPKPRFNLTPQKPLPSPLQPTRTYSTLGGPRQAAAATNKVQVYSTKSVSAPIGAGPRKIGGTTVVRSGGPASAVQKTPQYAQRQQPATRIVQRVVTTTRKSDGTIISTRTSPAKVVQNVLSKPKAVISMPSLTDDDSAVGTLTKTQKVLSPKKAVSTPVAVVKQEIQTPVVTAQETASAETPVAQAEAVTDWSSFTMADGDNPIYITGDDGTIYQVAGQNEQGQTILITQGPDGQQQCLLVTNEIGEVQPVEEAAGTSEANPGSVLGISEEAPLMASPTEQPVPVSIATAVTQDNASNIVHAPLHIKTDSTEDTMEGIEEGMQDQVVAQVVRAEPPSPGGTHKVVVMLPDGNLMMTQVSPEEYASLELE</sequence>
<keyword evidence="2" id="KW-0539">Nucleus</keyword>
<feature type="region of interest" description="Disordered" evidence="3">
    <location>
        <begin position="466"/>
        <end position="488"/>
    </location>
</feature>
<gene>
    <name evidence="6 7" type="primary">LOC115877767</name>
</gene>
<feature type="region of interest" description="Disordered" evidence="3">
    <location>
        <begin position="80"/>
        <end position="110"/>
    </location>
</feature>
<dbReference type="GO" id="GO:0005634">
    <property type="term" value="C:nucleus"/>
    <property type="evidence" value="ECO:0007669"/>
    <property type="project" value="UniProtKB-SubCell"/>
</dbReference>
<feature type="compositionally biased region" description="Polar residues" evidence="3">
    <location>
        <begin position="1175"/>
        <end position="1186"/>
    </location>
</feature>
<dbReference type="GO" id="GO:0005694">
    <property type="term" value="C:chromosome"/>
    <property type="evidence" value="ECO:0007669"/>
    <property type="project" value="UniProtKB-ARBA"/>
</dbReference>
<dbReference type="InterPro" id="IPR023780">
    <property type="entry name" value="Chromo_domain"/>
</dbReference>
<organism evidence="5 6">
    <name type="scientific">Sitophilus oryzae</name>
    <name type="common">Rice weevil</name>
    <name type="synonym">Curculio oryzae</name>
    <dbReference type="NCBI Taxonomy" id="7048"/>
    <lineage>
        <taxon>Eukaryota</taxon>
        <taxon>Metazoa</taxon>
        <taxon>Ecdysozoa</taxon>
        <taxon>Arthropoda</taxon>
        <taxon>Hexapoda</taxon>
        <taxon>Insecta</taxon>
        <taxon>Pterygota</taxon>
        <taxon>Neoptera</taxon>
        <taxon>Endopterygota</taxon>
        <taxon>Coleoptera</taxon>
        <taxon>Polyphaga</taxon>
        <taxon>Cucujiformia</taxon>
        <taxon>Curculionidae</taxon>
        <taxon>Dryophthorinae</taxon>
        <taxon>Sitophilus</taxon>
    </lineage>
</organism>
<dbReference type="OrthoDB" id="1918685at2759"/>
<feature type="compositionally biased region" description="Acidic residues" evidence="3">
    <location>
        <begin position="100"/>
        <end position="110"/>
    </location>
</feature>
<evidence type="ECO:0000313" key="7">
    <source>
        <dbReference type="RefSeq" id="XP_030749939.1"/>
    </source>
</evidence>
<feature type="region of interest" description="Disordered" evidence="3">
    <location>
        <begin position="1160"/>
        <end position="1186"/>
    </location>
</feature>
<keyword evidence="5" id="KW-1185">Reference proteome</keyword>
<evidence type="ECO:0000256" key="3">
    <source>
        <dbReference type="SAM" id="MobiDB-lite"/>
    </source>
</evidence>
<dbReference type="InterPro" id="IPR000953">
    <property type="entry name" value="Chromo/chromo_shadow_dom"/>
</dbReference>
<dbReference type="RefSeq" id="XP_030749938.1">
    <property type="nucleotide sequence ID" value="XM_030894078.1"/>
</dbReference>
<dbReference type="SMART" id="SM00298">
    <property type="entry name" value="CHROMO"/>
    <property type="match status" value="1"/>
</dbReference>
<dbReference type="GeneID" id="115877767"/>
<name>A0A6J2XF16_SITOR</name>
<feature type="compositionally biased region" description="Basic and acidic residues" evidence="3">
    <location>
        <begin position="140"/>
        <end position="161"/>
    </location>
</feature>
<feature type="region of interest" description="Disordered" evidence="3">
    <location>
        <begin position="676"/>
        <end position="717"/>
    </location>
</feature>
<dbReference type="PROSITE" id="PS50013">
    <property type="entry name" value="CHROMO_2"/>
    <property type="match status" value="1"/>
</dbReference>
<feature type="region of interest" description="Disordered" evidence="3">
    <location>
        <begin position="597"/>
        <end position="620"/>
    </location>
</feature>
<dbReference type="KEGG" id="soy:115877767"/>
<dbReference type="CTD" id="40508"/>
<dbReference type="Pfam" id="PF00385">
    <property type="entry name" value="Chromo"/>
    <property type="match status" value="1"/>
</dbReference>
<dbReference type="Proteomes" id="UP000504635">
    <property type="component" value="Unplaced"/>
</dbReference>
<dbReference type="PANTHER" id="PTHR22812">
    <property type="entry name" value="CHROMOBOX PROTEIN"/>
    <property type="match status" value="1"/>
</dbReference>
<evidence type="ECO:0000313" key="6">
    <source>
        <dbReference type="RefSeq" id="XP_030749938.1"/>
    </source>
</evidence>
<feature type="region of interest" description="Disordered" evidence="3">
    <location>
        <begin position="1"/>
        <end position="52"/>
    </location>
</feature>
<dbReference type="InterPro" id="IPR051219">
    <property type="entry name" value="Heterochromatin_chromo-domain"/>
</dbReference>
<dbReference type="SUPFAM" id="SSF54160">
    <property type="entry name" value="Chromo domain-like"/>
    <property type="match status" value="1"/>
</dbReference>
<feature type="compositionally biased region" description="Polar residues" evidence="3">
    <location>
        <begin position="209"/>
        <end position="218"/>
    </location>
</feature>
<feature type="compositionally biased region" description="Basic and acidic residues" evidence="3">
    <location>
        <begin position="1"/>
        <end position="10"/>
    </location>
</feature>